<keyword evidence="4" id="KW-0378">Hydrolase</keyword>
<dbReference type="AlphaFoldDB" id="A0AAV4GB36"/>
<accession>A0AAV4GB36</accession>
<sequence length="403" mass="45181">MYFRDNALHFSRGAQTLDEVMELLRNVSDVISANFPTIPVIPSLGNHDFVPKDEARTNYSEPYGRIADIWKTWIGDDRQMELFKKGGYFSRRVGESGKLLVLSVNTILYYIHNHINLGLTDPAGQFTWMEKQLEMARREGLKVIVTGHVMPGLRIPGLEHLFHPDFSRRYADIMTDFSDVIVASHYGHEHAEVFKLLRRENSPLDAAVPVFSAMSIAPMARALKPGQPKYPLQPSVRLVEFDRATAHHLNYRQFYTNLTQSNLNNYTNWVELYNFRDTYGVPDMSVASLRDIFRRMVSAQSLTINNNTINNNNSTSTCCSSNDAGHTLSPASPVLATGQVVNPLSSFCRHILGPMGPAECPLVDQAEIWCGGQISDLSGARQCVQFYLLAHSGQATTPSGKQN</sequence>
<feature type="domain" description="Calcineurin-like phosphoesterase" evidence="6">
    <location>
        <begin position="30"/>
        <end position="190"/>
    </location>
</feature>
<evidence type="ECO:0000256" key="3">
    <source>
        <dbReference type="ARBA" id="ARBA00022525"/>
    </source>
</evidence>
<evidence type="ECO:0000313" key="8">
    <source>
        <dbReference type="EMBL" id="GFR81785.1"/>
    </source>
</evidence>
<reference evidence="8 9" key="1">
    <citation type="journal article" date="2021" name="Elife">
        <title>Chloroplast acquisition without the gene transfer in kleptoplastic sea slugs, Plakobranchus ocellatus.</title>
        <authorList>
            <person name="Maeda T."/>
            <person name="Takahashi S."/>
            <person name="Yoshida T."/>
            <person name="Shimamura S."/>
            <person name="Takaki Y."/>
            <person name="Nagai Y."/>
            <person name="Toyoda A."/>
            <person name="Suzuki Y."/>
            <person name="Arimoto A."/>
            <person name="Ishii H."/>
            <person name="Satoh N."/>
            <person name="Nishiyama T."/>
            <person name="Hasebe M."/>
            <person name="Maruyama T."/>
            <person name="Minagawa J."/>
            <person name="Obokata J."/>
            <person name="Shigenobu S."/>
        </authorList>
    </citation>
    <scope>NUCLEOTIDE SEQUENCE [LARGE SCALE GENOMIC DNA]</scope>
</reference>
<keyword evidence="3" id="KW-0964">Secreted</keyword>
<dbReference type="Gene3D" id="3.60.21.10">
    <property type="match status" value="1"/>
</dbReference>
<dbReference type="EMBL" id="BMAT01008299">
    <property type="protein sequence ID" value="GFR81785.1"/>
    <property type="molecule type" value="Genomic_DNA"/>
</dbReference>
<dbReference type="InterPro" id="IPR029052">
    <property type="entry name" value="Metallo-depent_PP-like"/>
</dbReference>
<comment type="subcellular location">
    <subcellularLocation>
        <location evidence="1">Secreted</location>
    </subcellularLocation>
</comment>
<evidence type="ECO:0000256" key="1">
    <source>
        <dbReference type="ARBA" id="ARBA00004613"/>
    </source>
</evidence>
<evidence type="ECO:0000256" key="4">
    <source>
        <dbReference type="ARBA" id="ARBA00022801"/>
    </source>
</evidence>
<dbReference type="Pfam" id="PF19272">
    <property type="entry name" value="ASMase_C"/>
    <property type="match status" value="1"/>
</dbReference>
<dbReference type="PANTHER" id="PTHR10340:SF57">
    <property type="entry name" value="METALLOPHOS DOMAIN-CONTAINING PROTEIN"/>
    <property type="match status" value="1"/>
</dbReference>
<name>A0AAV4GB36_9GAST</name>
<comment type="caution">
    <text evidence="8">The sequence shown here is derived from an EMBL/GenBank/DDBJ whole genome shotgun (WGS) entry which is preliminary data.</text>
</comment>
<gene>
    <name evidence="8" type="ORF">ElyMa_004079400</name>
</gene>
<keyword evidence="5" id="KW-0325">Glycoprotein</keyword>
<evidence type="ECO:0000256" key="2">
    <source>
        <dbReference type="ARBA" id="ARBA00008234"/>
    </source>
</evidence>
<dbReference type="Proteomes" id="UP000762676">
    <property type="component" value="Unassembled WGS sequence"/>
</dbReference>
<protein>
    <submittedName>
        <fullName evidence="8">Acid sphingomyelinase-like phosphodiesterase 3b</fullName>
    </submittedName>
</protein>
<dbReference type="SUPFAM" id="SSF56300">
    <property type="entry name" value="Metallo-dependent phosphatases"/>
    <property type="match status" value="1"/>
</dbReference>
<dbReference type="PANTHER" id="PTHR10340">
    <property type="entry name" value="SPHINGOMYELIN PHOSPHODIESTERASE"/>
    <property type="match status" value="1"/>
</dbReference>
<evidence type="ECO:0000259" key="7">
    <source>
        <dbReference type="Pfam" id="PF19272"/>
    </source>
</evidence>
<evidence type="ECO:0000313" key="9">
    <source>
        <dbReference type="Proteomes" id="UP000762676"/>
    </source>
</evidence>
<dbReference type="InterPro" id="IPR045473">
    <property type="entry name" value="ASM_C"/>
</dbReference>
<dbReference type="GO" id="GO:0005615">
    <property type="term" value="C:extracellular space"/>
    <property type="evidence" value="ECO:0007669"/>
    <property type="project" value="TreeGrafter"/>
</dbReference>
<dbReference type="GO" id="GO:0008081">
    <property type="term" value="F:phosphoric diester hydrolase activity"/>
    <property type="evidence" value="ECO:0007669"/>
    <property type="project" value="TreeGrafter"/>
</dbReference>
<evidence type="ECO:0000259" key="6">
    <source>
        <dbReference type="Pfam" id="PF00149"/>
    </source>
</evidence>
<keyword evidence="9" id="KW-1185">Reference proteome</keyword>
<dbReference type="Pfam" id="PF00149">
    <property type="entry name" value="Metallophos"/>
    <property type="match status" value="1"/>
</dbReference>
<comment type="similarity">
    <text evidence="2">Belongs to the acid sphingomyelinase family.</text>
</comment>
<feature type="domain" description="Sphingomyelin phosphodiesterase C-terminal" evidence="7">
    <location>
        <begin position="214"/>
        <end position="304"/>
    </location>
</feature>
<proteinExistence type="inferred from homology"/>
<organism evidence="8 9">
    <name type="scientific">Elysia marginata</name>
    <dbReference type="NCBI Taxonomy" id="1093978"/>
    <lineage>
        <taxon>Eukaryota</taxon>
        <taxon>Metazoa</taxon>
        <taxon>Spiralia</taxon>
        <taxon>Lophotrochozoa</taxon>
        <taxon>Mollusca</taxon>
        <taxon>Gastropoda</taxon>
        <taxon>Heterobranchia</taxon>
        <taxon>Euthyneura</taxon>
        <taxon>Panpulmonata</taxon>
        <taxon>Sacoglossa</taxon>
        <taxon>Placobranchoidea</taxon>
        <taxon>Plakobranchidae</taxon>
        <taxon>Elysia</taxon>
    </lineage>
</organism>
<dbReference type="InterPro" id="IPR004843">
    <property type="entry name" value="Calcineurin-like_PHP"/>
</dbReference>
<evidence type="ECO:0000256" key="5">
    <source>
        <dbReference type="ARBA" id="ARBA00023180"/>
    </source>
</evidence>